<proteinExistence type="predicted"/>
<feature type="region of interest" description="Disordered" evidence="1">
    <location>
        <begin position="75"/>
        <end position="100"/>
    </location>
</feature>
<keyword evidence="4" id="KW-1185">Reference proteome</keyword>
<reference evidence="2" key="2">
    <citation type="submission" date="2019-06" db="EMBL/GenBank/DDBJ databases">
        <title>Genomics analysis of Aphanomyces spp. identifies a new class of oomycete effector associated with host adaptation.</title>
        <authorList>
            <person name="Gaulin E."/>
        </authorList>
    </citation>
    <scope>NUCLEOTIDE SEQUENCE</scope>
    <source>
        <strain evidence="2">CBS 578.67</strain>
    </source>
</reference>
<evidence type="ECO:0000313" key="3">
    <source>
        <dbReference type="EMBL" id="VFT94625.1"/>
    </source>
</evidence>
<dbReference type="AlphaFoldDB" id="A0A485L9J5"/>
<accession>A0A485L9J5</accession>
<dbReference type="PANTHER" id="PTHR37558:SF1">
    <property type="entry name" value="HTH CENPB-TYPE DOMAIN-CONTAINING PROTEIN"/>
    <property type="match status" value="1"/>
</dbReference>
<dbReference type="EMBL" id="VJMH01006336">
    <property type="protein sequence ID" value="KAF0690745.1"/>
    <property type="molecule type" value="Genomic_DNA"/>
</dbReference>
<dbReference type="EMBL" id="CAADRA010006357">
    <property type="protein sequence ID" value="VFT94625.1"/>
    <property type="molecule type" value="Genomic_DNA"/>
</dbReference>
<name>A0A485L9J5_9STRA</name>
<gene>
    <name evidence="3" type="primary">Aste57867_17882</name>
    <name evidence="2" type="ORF">As57867_017821</name>
    <name evidence="3" type="ORF">ASTE57867_17882</name>
</gene>
<dbReference type="OrthoDB" id="78512at2759"/>
<dbReference type="Proteomes" id="UP000332933">
    <property type="component" value="Unassembled WGS sequence"/>
</dbReference>
<evidence type="ECO:0000313" key="4">
    <source>
        <dbReference type="Proteomes" id="UP000332933"/>
    </source>
</evidence>
<evidence type="ECO:0000256" key="1">
    <source>
        <dbReference type="SAM" id="MobiDB-lite"/>
    </source>
</evidence>
<evidence type="ECO:0000313" key="2">
    <source>
        <dbReference type="EMBL" id="KAF0690745.1"/>
    </source>
</evidence>
<sequence>MTASTKKRYTEDEDIMLLRQVAVDMPFQAPRGLVMEAWTAVAHALSSFLEFGREDVDGKNDHHRFHLILENHRKANTQSKRASGASEDKATLVGRPSCCI</sequence>
<reference evidence="3 4" key="1">
    <citation type="submission" date="2019-03" db="EMBL/GenBank/DDBJ databases">
        <authorList>
            <person name="Gaulin E."/>
            <person name="Dumas B."/>
        </authorList>
    </citation>
    <scope>NUCLEOTIDE SEQUENCE [LARGE SCALE GENOMIC DNA]</scope>
    <source>
        <strain evidence="3">CBS 568.67</strain>
    </source>
</reference>
<organism evidence="3 4">
    <name type="scientific">Aphanomyces stellatus</name>
    <dbReference type="NCBI Taxonomy" id="120398"/>
    <lineage>
        <taxon>Eukaryota</taxon>
        <taxon>Sar</taxon>
        <taxon>Stramenopiles</taxon>
        <taxon>Oomycota</taxon>
        <taxon>Saprolegniomycetes</taxon>
        <taxon>Saprolegniales</taxon>
        <taxon>Verrucalvaceae</taxon>
        <taxon>Aphanomyces</taxon>
    </lineage>
</organism>
<protein>
    <submittedName>
        <fullName evidence="3">Aste57867_17882 protein</fullName>
    </submittedName>
</protein>
<dbReference type="PANTHER" id="PTHR37558">
    <property type="entry name" value="HTH CENPB-TYPE DOMAIN-CONTAINING PROTEIN"/>
    <property type="match status" value="1"/>
</dbReference>